<dbReference type="Proteomes" id="UP000598174">
    <property type="component" value="Unassembled WGS sequence"/>
</dbReference>
<dbReference type="EMBL" id="BOMM01000032">
    <property type="protein sequence ID" value="GIE11797.1"/>
    <property type="molecule type" value="Genomic_DNA"/>
</dbReference>
<gene>
    <name evidence="1" type="ORF">Afe05nite_36370</name>
</gene>
<keyword evidence="2" id="KW-1185">Reference proteome</keyword>
<evidence type="ECO:0000313" key="2">
    <source>
        <dbReference type="Proteomes" id="UP000598174"/>
    </source>
</evidence>
<name>A0A919J1S4_9ACTN</name>
<accession>A0A919J1S4</accession>
<dbReference type="NCBIfam" id="NF038356">
    <property type="entry name" value="actino_DLW39"/>
    <property type="match status" value="1"/>
</dbReference>
<protein>
    <submittedName>
        <fullName evidence="1">Uncharacterized protein</fullName>
    </submittedName>
</protein>
<comment type="caution">
    <text evidence="1">The sequence shown here is derived from an EMBL/GenBank/DDBJ whole genome shotgun (WGS) entry which is preliminary data.</text>
</comment>
<proteinExistence type="predicted"/>
<sequence>MVASLLKSRSNPSSGVGPICPLVRGSAVLKKLLIVAGIVGAAALVVKKVKASSDERALWHEATTAPDLR</sequence>
<organism evidence="1 2">
    <name type="scientific">Paractinoplanes ferrugineus</name>
    <dbReference type="NCBI Taxonomy" id="113564"/>
    <lineage>
        <taxon>Bacteria</taxon>
        <taxon>Bacillati</taxon>
        <taxon>Actinomycetota</taxon>
        <taxon>Actinomycetes</taxon>
        <taxon>Micromonosporales</taxon>
        <taxon>Micromonosporaceae</taxon>
        <taxon>Paractinoplanes</taxon>
    </lineage>
</organism>
<dbReference type="InterPro" id="IPR047990">
    <property type="entry name" value="DLW39-like"/>
</dbReference>
<reference evidence="1" key="1">
    <citation type="submission" date="2021-01" db="EMBL/GenBank/DDBJ databases">
        <title>Whole genome shotgun sequence of Actinoplanes ferrugineus NBRC 15555.</title>
        <authorList>
            <person name="Komaki H."/>
            <person name="Tamura T."/>
        </authorList>
    </citation>
    <scope>NUCLEOTIDE SEQUENCE</scope>
    <source>
        <strain evidence="1">NBRC 15555</strain>
    </source>
</reference>
<evidence type="ECO:0000313" key="1">
    <source>
        <dbReference type="EMBL" id="GIE11797.1"/>
    </source>
</evidence>
<dbReference type="AlphaFoldDB" id="A0A919J1S4"/>